<dbReference type="AlphaFoldDB" id="A0A8J2LVT8"/>
<sequence length="88" mass="10120">RKGRYQGLLIFDNETRITSQELIQRHNREEENSLNLADKLVAARVVILPDTHIQTMKQIKSVLGRTLGVTLSRFVSGIQNQITQRPEH</sequence>
<organism evidence="1 2">
    <name type="scientific">Allacma fusca</name>
    <dbReference type="NCBI Taxonomy" id="39272"/>
    <lineage>
        <taxon>Eukaryota</taxon>
        <taxon>Metazoa</taxon>
        <taxon>Ecdysozoa</taxon>
        <taxon>Arthropoda</taxon>
        <taxon>Hexapoda</taxon>
        <taxon>Collembola</taxon>
        <taxon>Symphypleona</taxon>
        <taxon>Sminthuridae</taxon>
        <taxon>Allacma</taxon>
    </lineage>
</organism>
<accession>A0A8J2LVT8</accession>
<feature type="non-terminal residue" evidence="1">
    <location>
        <position position="1"/>
    </location>
</feature>
<gene>
    <name evidence="1" type="ORF">AFUS01_LOCUS39424</name>
</gene>
<protein>
    <submittedName>
        <fullName evidence="1">Uncharacterized protein</fullName>
    </submittedName>
</protein>
<name>A0A8J2LVT8_9HEXA</name>
<dbReference type="EMBL" id="CAJVCH010552047">
    <property type="protein sequence ID" value="CAG7829565.1"/>
    <property type="molecule type" value="Genomic_DNA"/>
</dbReference>
<evidence type="ECO:0000313" key="2">
    <source>
        <dbReference type="Proteomes" id="UP000708208"/>
    </source>
</evidence>
<dbReference type="Proteomes" id="UP000708208">
    <property type="component" value="Unassembled WGS sequence"/>
</dbReference>
<keyword evidence="2" id="KW-1185">Reference proteome</keyword>
<evidence type="ECO:0000313" key="1">
    <source>
        <dbReference type="EMBL" id="CAG7829565.1"/>
    </source>
</evidence>
<reference evidence="1" key="1">
    <citation type="submission" date="2021-06" db="EMBL/GenBank/DDBJ databases">
        <authorList>
            <person name="Hodson N. C."/>
            <person name="Mongue J. A."/>
            <person name="Jaron S. K."/>
        </authorList>
    </citation>
    <scope>NUCLEOTIDE SEQUENCE</scope>
</reference>
<comment type="caution">
    <text evidence="1">The sequence shown here is derived from an EMBL/GenBank/DDBJ whole genome shotgun (WGS) entry which is preliminary data.</text>
</comment>
<proteinExistence type="predicted"/>